<sequence length="294" mass="32826">MTITLPGLLDADTGRLLTIARRWDRLAHDLDTAVEELGRHTRDLPHHWPAGPSSQAAQDKRADIRVQVGTGHVHCVTIAEVIRDYAGSVEYHRRLLLGLVAEAEQRGLRIDLRDGTITAPLDRSADQASYAAQISEILARVNEDDRATAERMPSYTYRDTVIPDTDRPRYDEAAVLALANAGADPGRVSSWWRAQHPLVQDRAIVEHPEIIGAATGLPAKDRDSANRLLLRRDREALLASREAHQNRHDGALTRAQLDIDRRLAALDDLERRARGRRIVTYTPGAEAESELVRR</sequence>
<accession>A0A7W7D0H2</accession>
<proteinExistence type="predicted"/>
<dbReference type="AlphaFoldDB" id="A0A7W7D0H2"/>
<keyword evidence="2" id="KW-1185">Reference proteome</keyword>
<dbReference type="EMBL" id="JACHMF010000001">
    <property type="protein sequence ID" value="MBB4698007.1"/>
    <property type="molecule type" value="Genomic_DNA"/>
</dbReference>
<organism evidence="1 2">
    <name type="scientific">Paractinoplanes abujensis</name>
    <dbReference type="NCBI Taxonomy" id="882441"/>
    <lineage>
        <taxon>Bacteria</taxon>
        <taxon>Bacillati</taxon>
        <taxon>Actinomycetota</taxon>
        <taxon>Actinomycetes</taxon>
        <taxon>Micromonosporales</taxon>
        <taxon>Micromonosporaceae</taxon>
        <taxon>Paractinoplanes</taxon>
    </lineage>
</organism>
<comment type="caution">
    <text evidence="1">The sequence shown here is derived from an EMBL/GenBank/DDBJ whole genome shotgun (WGS) entry which is preliminary data.</text>
</comment>
<dbReference type="Proteomes" id="UP000542742">
    <property type="component" value="Unassembled WGS sequence"/>
</dbReference>
<name>A0A7W7D0H2_9ACTN</name>
<protein>
    <submittedName>
        <fullName evidence="1">Uncharacterized protein</fullName>
    </submittedName>
</protein>
<evidence type="ECO:0000313" key="1">
    <source>
        <dbReference type="EMBL" id="MBB4698007.1"/>
    </source>
</evidence>
<evidence type="ECO:0000313" key="2">
    <source>
        <dbReference type="Proteomes" id="UP000542742"/>
    </source>
</evidence>
<reference evidence="1 2" key="1">
    <citation type="submission" date="2020-08" db="EMBL/GenBank/DDBJ databases">
        <title>Sequencing the genomes of 1000 actinobacteria strains.</title>
        <authorList>
            <person name="Klenk H.-P."/>
        </authorList>
    </citation>
    <scope>NUCLEOTIDE SEQUENCE [LARGE SCALE GENOMIC DNA]</scope>
    <source>
        <strain evidence="1 2">DSM 45518</strain>
    </source>
</reference>
<dbReference type="Gene3D" id="1.20.1260.20">
    <property type="entry name" value="PPE superfamily"/>
    <property type="match status" value="1"/>
</dbReference>
<gene>
    <name evidence="1" type="ORF">BKA14_008155</name>
</gene>
<dbReference type="RefSeq" id="WP_184956065.1">
    <property type="nucleotide sequence ID" value="NZ_BOMC01000025.1"/>
</dbReference>
<dbReference type="InterPro" id="IPR038332">
    <property type="entry name" value="PPE_sf"/>
</dbReference>